<feature type="transmembrane region" description="Helical" evidence="1">
    <location>
        <begin position="21"/>
        <end position="46"/>
    </location>
</feature>
<reference evidence="3" key="1">
    <citation type="submission" date="2017-02" db="UniProtKB">
        <authorList>
            <consortium name="WormBaseParasite"/>
        </authorList>
    </citation>
    <scope>IDENTIFICATION</scope>
</reference>
<dbReference type="WBParaSite" id="ALUE_0000864501-mRNA-1">
    <property type="protein sequence ID" value="ALUE_0000864501-mRNA-1"/>
    <property type="gene ID" value="ALUE_0000864501"/>
</dbReference>
<name>A0A0M3HYM5_ASCLU</name>
<dbReference type="Proteomes" id="UP000036681">
    <property type="component" value="Unplaced"/>
</dbReference>
<sequence length="71" mass="8016">MMERAIQESATRMQQKITSLFYVYAFEGVILFISNGIVAFAIARYSVLRQRYTVQLAQVGTLTTALLVPLN</sequence>
<proteinExistence type="predicted"/>
<keyword evidence="1" id="KW-0812">Transmembrane</keyword>
<evidence type="ECO:0000313" key="2">
    <source>
        <dbReference type="Proteomes" id="UP000036681"/>
    </source>
</evidence>
<evidence type="ECO:0000313" key="3">
    <source>
        <dbReference type="WBParaSite" id="ALUE_0000864501-mRNA-1"/>
    </source>
</evidence>
<keyword evidence="2" id="KW-1185">Reference proteome</keyword>
<accession>A0A0M3HYM5</accession>
<keyword evidence="1" id="KW-0472">Membrane</keyword>
<organism evidence="2 3">
    <name type="scientific">Ascaris lumbricoides</name>
    <name type="common">Giant roundworm</name>
    <dbReference type="NCBI Taxonomy" id="6252"/>
    <lineage>
        <taxon>Eukaryota</taxon>
        <taxon>Metazoa</taxon>
        <taxon>Ecdysozoa</taxon>
        <taxon>Nematoda</taxon>
        <taxon>Chromadorea</taxon>
        <taxon>Rhabditida</taxon>
        <taxon>Spirurina</taxon>
        <taxon>Ascaridomorpha</taxon>
        <taxon>Ascaridoidea</taxon>
        <taxon>Ascarididae</taxon>
        <taxon>Ascaris</taxon>
    </lineage>
</organism>
<protein>
    <submittedName>
        <fullName evidence="3">G_PROTEIN_RECEP_F1_2 domain-containing protein</fullName>
    </submittedName>
</protein>
<keyword evidence="1" id="KW-1133">Transmembrane helix</keyword>
<evidence type="ECO:0000256" key="1">
    <source>
        <dbReference type="SAM" id="Phobius"/>
    </source>
</evidence>
<dbReference type="AlphaFoldDB" id="A0A0M3HYM5"/>